<organism evidence="2">
    <name type="scientific">Cladocopium goreaui</name>
    <dbReference type="NCBI Taxonomy" id="2562237"/>
    <lineage>
        <taxon>Eukaryota</taxon>
        <taxon>Sar</taxon>
        <taxon>Alveolata</taxon>
        <taxon>Dinophyceae</taxon>
        <taxon>Suessiales</taxon>
        <taxon>Symbiodiniaceae</taxon>
        <taxon>Cladocopium</taxon>
    </lineage>
</organism>
<gene>
    <name evidence="2" type="ORF">C1SCF055_LOCUS12701</name>
</gene>
<sequence>MWECMISETRKGRHTGRHRKVEVCAPASPASPRRPLEIQGGGIRRDRTSQLEKIRAAGMQKSRRHDETTQSPDTGARLSQQYAQASQDIASLASRLAQHNGLRKFSATFSSRAPPLELRMLLPDLEASIELLLASLSSCTEQIAELEVPPESRLAELRETVCHYLRSEYAAAQETFNEQRTHLRALRTASPLTSPVTMPVLPMKLSGVGSVEQSISSAAVSTQCSPEMPALELVDEIKLDEDSEVDEPALPFAAVMCDVPFEGPTL</sequence>
<name>A0A9P1C5R3_9DINO</name>
<reference evidence="3" key="2">
    <citation type="submission" date="2024-04" db="EMBL/GenBank/DDBJ databases">
        <authorList>
            <person name="Chen Y."/>
            <person name="Shah S."/>
            <person name="Dougan E. K."/>
            <person name="Thang M."/>
            <person name="Chan C."/>
        </authorList>
    </citation>
    <scope>NUCLEOTIDE SEQUENCE [LARGE SCALE GENOMIC DNA]</scope>
</reference>
<evidence type="ECO:0000313" key="3">
    <source>
        <dbReference type="EMBL" id="CAL1138603.1"/>
    </source>
</evidence>
<dbReference type="EMBL" id="CAMXCT010000969">
    <property type="protein sequence ID" value="CAI3985228.1"/>
    <property type="molecule type" value="Genomic_DNA"/>
</dbReference>
<evidence type="ECO:0000313" key="2">
    <source>
        <dbReference type="EMBL" id="CAI3985228.1"/>
    </source>
</evidence>
<dbReference type="AlphaFoldDB" id="A0A9P1C5R3"/>
<reference evidence="2" key="1">
    <citation type="submission" date="2022-10" db="EMBL/GenBank/DDBJ databases">
        <authorList>
            <person name="Chen Y."/>
            <person name="Dougan E. K."/>
            <person name="Chan C."/>
            <person name="Rhodes N."/>
            <person name="Thang M."/>
        </authorList>
    </citation>
    <scope>NUCLEOTIDE SEQUENCE</scope>
</reference>
<dbReference type="EMBL" id="CAMXCT030000969">
    <property type="protein sequence ID" value="CAL4772540.1"/>
    <property type="molecule type" value="Genomic_DNA"/>
</dbReference>
<dbReference type="OrthoDB" id="120976at2759"/>
<dbReference type="Proteomes" id="UP001152797">
    <property type="component" value="Unassembled WGS sequence"/>
</dbReference>
<dbReference type="EMBL" id="CAMXCT020000969">
    <property type="protein sequence ID" value="CAL1138603.1"/>
    <property type="molecule type" value="Genomic_DNA"/>
</dbReference>
<protein>
    <submittedName>
        <fullName evidence="2">Uncharacterized protein</fullName>
    </submittedName>
</protein>
<evidence type="ECO:0000256" key="1">
    <source>
        <dbReference type="SAM" id="MobiDB-lite"/>
    </source>
</evidence>
<feature type="compositionally biased region" description="Basic residues" evidence="1">
    <location>
        <begin position="11"/>
        <end position="20"/>
    </location>
</feature>
<keyword evidence="4" id="KW-1185">Reference proteome</keyword>
<feature type="region of interest" description="Disordered" evidence="1">
    <location>
        <begin position="1"/>
        <end position="75"/>
    </location>
</feature>
<evidence type="ECO:0000313" key="4">
    <source>
        <dbReference type="Proteomes" id="UP001152797"/>
    </source>
</evidence>
<feature type="compositionally biased region" description="Basic and acidic residues" evidence="1">
    <location>
        <begin position="43"/>
        <end position="55"/>
    </location>
</feature>
<comment type="caution">
    <text evidence="2">The sequence shown here is derived from an EMBL/GenBank/DDBJ whole genome shotgun (WGS) entry which is preliminary data.</text>
</comment>
<proteinExistence type="predicted"/>
<accession>A0A9P1C5R3</accession>